<proteinExistence type="predicted"/>
<organism evidence="1">
    <name type="scientific">Siphoviridae sp. ctprd3</name>
    <dbReference type="NCBI Taxonomy" id="2827943"/>
    <lineage>
        <taxon>Viruses</taxon>
        <taxon>Duplodnaviria</taxon>
        <taxon>Heunggongvirae</taxon>
        <taxon>Uroviricota</taxon>
        <taxon>Caudoviricetes</taxon>
    </lineage>
</organism>
<evidence type="ECO:0000313" key="1">
    <source>
        <dbReference type="EMBL" id="DAF60151.1"/>
    </source>
</evidence>
<reference evidence="1" key="1">
    <citation type="journal article" date="2021" name="Proc. Natl. Acad. Sci. U.S.A.">
        <title>A Catalog of Tens of Thousands of Viruses from Human Metagenomes Reveals Hidden Associations with Chronic Diseases.</title>
        <authorList>
            <person name="Tisza M.J."/>
            <person name="Buck C.B."/>
        </authorList>
    </citation>
    <scope>NUCLEOTIDE SEQUENCE</scope>
    <source>
        <strain evidence="1">Ctprd3</strain>
    </source>
</reference>
<sequence length="139" mass="16103">MKETKNATIRLPQEIADWLTKDGKSINQAVIDTVNTLQSIRLISTTELRGIFSANEWMFLADSFNGTIINESIRYNVKMLIAHCEDSVIYDSLDKKYDVDMEVFKKKLSSLHCANVDALYARIEDFWDKDIDIEDWAKF</sequence>
<protein>
    <submittedName>
        <fullName evidence="1">Arc-like DNA binding domain protein</fullName>
    </submittedName>
</protein>
<accession>A0A8S5TAY7</accession>
<name>A0A8S5TAY7_9CAUD</name>
<dbReference type="EMBL" id="BK032783">
    <property type="protein sequence ID" value="DAF60151.1"/>
    <property type="molecule type" value="Genomic_DNA"/>
</dbReference>